<feature type="region of interest" description="Disordered" evidence="1">
    <location>
        <begin position="55"/>
        <end position="76"/>
    </location>
</feature>
<dbReference type="InterPro" id="IPR012337">
    <property type="entry name" value="RNaseH-like_sf"/>
</dbReference>
<dbReference type="PANTHER" id="PTHR28083:SF1">
    <property type="entry name" value="GOOD FOR FULL DBP5 ACTIVITY PROTEIN 2"/>
    <property type="match status" value="1"/>
</dbReference>
<feature type="domain" description="Gfd2/YDR514C-like C-terminal" evidence="2">
    <location>
        <begin position="87"/>
        <end position="253"/>
    </location>
</feature>
<evidence type="ECO:0000313" key="4">
    <source>
        <dbReference type="Proteomes" id="UP001303160"/>
    </source>
</evidence>
<accession>A0AAN7B0D3</accession>
<dbReference type="SUPFAM" id="SSF53098">
    <property type="entry name" value="Ribonuclease H-like"/>
    <property type="match status" value="1"/>
</dbReference>
<sequence length="378" mass="42055">MTVRHWYRSSFLSRPTRSSWDIAEESRQIRTDALLLTPKKNVEFVHTGTATNSPIWRSRKPSRWQPRGPRGMGSRSMASRALNDTVIIAIDFEGINTIKSGFTQKEGNSQVGLAILDTKDLRKVPPEKLISTLNFAVGSSSYVTKASNKFIFGESITIQPSSMVQAIQSHIPQDRNVVLVGHAIENDLQALQALGFEFERPPSGILDTSGIANEVFGFWAGSLGELLGVLGCPFNRLHVAGNDANFTLKALLLLAAKWCIGHDQDDEVLDVLHDISTCPIRPYVDPEIEAAEKREKRLARSRKHQSKLWSKEKQDQIRAAREMRRLEHALALKSLEEAGITMAIQPEHGFSTHSLDNNDARPNPHRPSSLDASRNTPG</sequence>
<dbReference type="EMBL" id="MU863875">
    <property type="protein sequence ID" value="KAK4205614.1"/>
    <property type="molecule type" value="Genomic_DNA"/>
</dbReference>
<dbReference type="PANTHER" id="PTHR28083">
    <property type="entry name" value="GOOD FOR FULL DBP5 ACTIVITY PROTEIN 2"/>
    <property type="match status" value="1"/>
</dbReference>
<proteinExistence type="predicted"/>
<dbReference type="InterPro" id="IPR048519">
    <property type="entry name" value="Gfd2/YDR514C-like_C"/>
</dbReference>
<comment type="caution">
    <text evidence="3">The sequence shown here is derived from an EMBL/GenBank/DDBJ whole genome shotgun (WGS) entry which is preliminary data.</text>
</comment>
<reference evidence="3" key="2">
    <citation type="submission" date="2023-05" db="EMBL/GenBank/DDBJ databases">
        <authorList>
            <consortium name="Lawrence Berkeley National Laboratory"/>
            <person name="Steindorff A."/>
            <person name="Hensen N."/>
            <person name="Bonometti L."/>
            <person name="Westerberg I."/>
            <person name="Brannstrom I.O."/>
            <person name="Guillou S."/>
            <person name="Cros-Aarteil S."/>
            <person name="Calhoun S."/>
            <person name="Haridas S."/>
            <person name="Kuo A."/>
            <person name="Mondo S."/>
            <person name="Pangilinan J."/>
            <person name="Riley R."/>
            <person name="Labutti K."/>
            <person name="Andreopoulos B."/>
            <person name="Lipzen A."/>
            <person name="Chen C."/>
            <person name="Yanf M."/>
            <person name="Daum C."/>
            <person name="Ng V."/>
            <person name="Clum A."/>
            <person name="Ohm R."/>
            <person name="Martin F."/>
            <person name="Silar P."/>
            <person name="Natvig D."/>
            <person name="Lalanne C."/>
            <person name="Gautier V."/>
            <person name="Ament-Velasquez S.L."/>
            <person name="Kruys A."/>
            <person name="Hutchinson M.I."/>
            <person name="Powell A.J."/>
            <person name="Barry K."/>
            <person name="Miller A.N."/>
            <person name="Grigoriev I.V."/>
            <person name="Debuchy R."/>
            <person name="Gladieux P."/>
            <person name="Thoren M.H."/>
            <person name="Johannesson H."/>
        </authorList>
    </citation>
    <scope>NUCLEOTIDE SEQUENCE</scope>
    <source>
        <strain evidence="3">CBS 315.58</strain>
    </source>
</reference>
<evidence type="ECO:0000256" key="1">
    <source>
        <dbReference type="SAM" id="MobiDB-lite"/>
    </source>
</evidence>
<dbReference type="InterPro" id="IPR036397">
    <property type="entry name" value="RNaseH_sf"/>
</dbReference>
<organism evidence="3 4">
    <name type="scientific">Triangularia verruculosa</name>
    <dbReference type="NCBI Taxonomy" id="2587418"/>
    <lineage>
        <taxon>Eukaryota</taxon>
        <taxon>Fungi</taxon>
        <taxon>Dikarya</taxon>
        <taxon>Ascomycota</taxon>
        <taxon>Pezizomycotina</taxon>
        <taxon>Sordariomycetes</taxon>
        <taxon>Sordariomycetidae</taxon>
        <taxon>Sordariales</taxon>
        <taxon>Podosporaceae</taxon>
        <taxon>Triangularia</taxon>
    </lineage>
</organism>
<name>A0AAN7B0D3_9PEZI</name>
<dbReference type="Gene3D" id="3.30.420.10">
    <property type="entry name" value="Ribonuclease H-like superfamily/Ribonuclease H"/>
    <property type="match status" value="1"/>
</dbReference>
<dbReference type="InterPro" id="IPR040151">
    <property type="entry name" value="Gfd2/YDR514C-like"/>
</dbReference>
<protein>
    <recommendedName>
        <fullName evidence="2">Gfd2/YDR514C-like C-terminal domain-containing protein</fullName>
    </recommendedName>
</protein>
<dbReference type="GO" id="GO:0003676">
    <property type="term" value="F:nucleic acid binding"/>
    <property type="evidence" value="ECO:0007669"/>
    <property type="project" value="InterPro"/>
</dbReference>
<gene>
    <name evidence="3" type="ORF">QBC40DRAFT_344426</name>
</gene>
<dbReference type="Pfam" id="PF21762">
    <property type="entry name" value="DEDDh_C"/>
    <property type="match status" value="1"/>
</dbReference>
<evidence type="ECO:0000313" key="3">
    <source>
        <dbReference type="EMBL" id="KAK4205614.1"/>
    </source>
</evidence>
<reference evidence="3" key="1">
    <citation type="journal article" date="2023" name="Mol. Phylogenet. Evol.">
        <title>Genome-scale phylogeny and comparative genomics of the fungal order Sordariales.</title>
        <authorList>
            <person name="Hensen N."/>
            <person name="Bonometti L."/>
            <person name="Westerberg I."/>
            <person name="Brannstrom I.O."/>
            <person name="Guillou S."/>
            <person name="Cros-Aarteil S."/>
            <person name="Calhoun S."/>
            <person name="Haridas S."/>
            <person name="Kuo A."/>
            <person name="Mondo S."/>
            <person name="Pangilinan J."/>
            <person name="Riley R."/>
            <person name="LaButti K."/>
            <person name="Andreopoulos B."/>
            <person name="Lipzen A."/>
            <person name="Chen C."/>
            <person name="Yan M."/>
            <person name="Daum C."/>
            <person name="Ng V."/>
            <person name="Clum A."/>
            <person name="Steindorff A."/>
            <person name="Ohm R.A."/>
            <person name="Martin F."/>
            <person name="Silar P."/>
            <person name="Natvig D.O."/>
            <person name="Lalanne C."/>
            <person name="Gautier V."/>
            <person name="Ament-Velasquez S.L."/>
            <person name="Kruys A."/>
            <person name="Hutchinson M.I."/>
            <person name="Powell A.J."/>
            <person name="Barry K."/>
            <person name="Miller A.N."/>
            <person name="Grigoriev I.V."/>
            <person name="Debuchy R."/>
            <person name="Gladieux P."/>
            <person name="Hiltunen Thoren M."/>
            <person name="Johannesson H."/>
        </authorList>
    </citation>
    <scope>NUCLEOTIDE SEQUENCE</scope>
    <source>
        <strain evidence="3">CBS 315.58</strain>
    </source>
</reference>
<evidence type="ECO:0000259" key="2">
    <source>
        <dbReference type="Pfam" id="PF21762"/>
    </source>
</evidence>
<keyword evidence="4" id="KW-1185">Reference proteome</keyword>
<dbReference type="Proteomes" id="UP001303160">
    <property type="component" value="Unassembled WGS sequence"/>
</dbReference>
<feature type="region of interest" description="Disordered" evidence="1">
    <location>
        <begin position="343"/>
        <end position="378"/>
    </location>
</feature>
<dbReference type="AlphaFoldDB" id="A0AAN7B0D3"/>